<sequence>MFEKGWGFLLSQQLLKSCSICPRECRVNRIEGETGFCKIAGGIKVSKAFLHFWEEPCISGKNGSGTVFFSGCNMGCVFCQNYEISQMRFGVFIDVNKLATIFLNLQSKGAHNINLVTPTIYVPYIIEAIDIARGKGLRIPIVYNTSSYEKPETIELLRGYVDIFLPDLKYFDDEIAKKYSNAPRYFEFASKSILKMFELVGDVVTENGIMKKGVIIRHLVLPMHTNDSIKVLSWIRDNLKGKVMLSLMSQYYPMYRSKEFKEISRRITTREYQKVVNFVLENGLDYGYIQDKEAATDKYTPDFDLEGI</sequence>
<comment type="cofactor">
    <cofactor evidence="5">
        <name>[4Fe-4S] cluster</name>
        <dbReference type="ChEBI" id="CHEBI:49883"/>
    </cofactor>
    <text evidence="5">Binds 1 [4Fe-4S] cluster. The cluster is coordinated with 3 cysteines and an exchangeable S-adenosyl-L-methionine.</text>
</comment>
<dbReference type="PANTHER" id="PTHR43075:SF1">
    <property type="entry name" value="FORMATE LYASE ACTIVATING ENZYME, PUTATIVE (AFU_ORTHOLOGUE AFUA_2G15630)-RELATED"/>
    <property type="match status" value="1"/>
</dbReference>
<dbReference type="InterPro" id="IPR016431">
    <property type="entry name" value="Pyrv-formate_lyase-activ_prd"/>
</dbReference>
<evidence type="ECO:0000256" key="2">
    <source>
        <dbReference type="ARBA" id="ARBA00022723"/>
    </source>
</evidence>
<dbReference type="SUPFAM" id="SSF102114">
    <property type="entry name" value="Radical SAM enzymes"/>
    <property type="match status" value="1"/>
</dbReference>
<keyword evidence="8" id="KW-1185">Reference proteome</keyword>
<dbReference type="Pfam" id="PF04055">
    <property type="entry name" value="Radical_SAM"/>
    <property type="match status" value="1"/>
</dbReference>
<evidence type="ECO:0000256" key="5">
    <source>
        <dbReference type="PIRSR" id="PIRSR004869-50"/>
    </source>
</evidence>
<reference evidence="7 8" key="2">
    <citation type="journal article" date="2011" name="J. Bacteriol.">
        <title>Complete genome sequences for the anaerobic, extremely thermophilic plant biomass-degrading bacteria Caldicellulosiruptor hydrothermalis, Caldicellulosiruptor kristjanssonii, Caldicellulosiruptor kronotskyensis, Caldicellulosiruptor owensenis, and Caldicellulosiruptor lactoaceticus.</title>
        <authorList>
            <person name="Blumer-Schuette S.E."/>
            <person name="Ozdemir I."/>
            <person name="Mistry D."/>
            <person name="Lucas S."/>
            <person name="Lapidus A."/>
            <person name="Cheng J.F."/>
            <person name="Goodwin L.A."/>
            <person name="Pitluck S."/>
            <person name="Land M.L."/>
            <person name="Hauser L.J."/>
            <person name="Woyke T."/>
            <person name="Mikhailova N."/>
            <person name="Pati A."/>
            <person name="Kyrpides N.C."/>
            <person name="Ivanova N."/>
            <person name="Detter J.C."/>
            <person name="Walston-Davenport K."/>
            <person name="Han S."/>
            <person name="Adams M.W."/>
            <person name="Kelly R.M."/>
        </authorList>
    </citation>
    <scope>NUCLEOTIDE SEQUENCE [LARGE SCALE GENOMIC DNA]</scope>
    <source>
        <strain evidence="8">DSM 18901 / VKM B-2411 / 108</strain>
    </source>
</reference>
<feature type="domain" description="Radical SAM core" evidence="6">
    <location>
        <begin position="67"/>
        <end position="202"/>
    </location>
</feature>
<dbReference type="PANTHER" id="PTHR43075">
    <property type="entry name" value="FORMATE LYASE ACTIVATING ENZYME, PUTATIVE (AFU_ORTHOLOGUE AFUA_2G15630)-RELATED"/>
    <property type="match status" value="1"/>
</dbReference>
<dbReference type="SFLD" id="SFLDS00029">
    <property type="entry name" value="Radical_SAM"/>
    <property type="match status" value="1"/>
</dbReference>
<dbReference type="InterPro" id="IPR058240">
    <property type="entry name" value="rSAM_sf"/>
</dbReference>
<evidence type="ECO:0000313" key="7">
    <source>
        <dbReference type="EMBL" id="ADQ06564.1"/>
    </source>
</evidence>
<dbReference type="RefSeq" id="WP_013402761.1">
    <property type="nucleotide sequence ID" value="NC_014652.1"/>
</dbReference>
<gene>
    <name evidence="7" type="ordered locus">Calhy_0828</name>
</gene>
<dbReference type="HOGENOM" id="CLU_062674_0_1_9"/>
<dbReference type="AlphaFoldDB" id="E4QE70"/>
<dbReference type="Gene3D" id="3.20.20.70">
    <property type="entry name" value="Aldolase class I"/>
    <property type="match status" value="1"/>
</dbReference>
<feature type="binding site" evidence="5">
    <location>
        <position position="76"/>
    </location>
    <ligand>
        <name>[4Fe-4S] cluster</name>
        <dbReference type="ChEBI" id="CHEBI:49883"/>
        <note>4Fe-4S-S-AdoMet</note>
    </ligand>
</feature>
<reference key="1">
    <citation type="submission" date="2010-09" db="EMBL/GenBank/DDBJ databases">
        <title>Complete sequence of Caldicellulosiruptor hydrothermalis 108.</title>
        <authorList>
            <consortium name="US DOE Joint Genome Institute"/>
            <person name="Lucas S."/>
            <person name="Copeland A."/>
            <person name="Lapidus A."/>
            <person name="Cheng J.-F."/>
            <person name="Bruce D."/>
            <person name="Goodwin L."/>
            <person name="Pitluck S."/>
            <person name="Davenport K."/>
            <person name="Detter J.C."/>
            <person name="Han C."/>
            <person name="Tapia R."/>
            <person name="Land M."/>
            <person name="Hauser L."/>
            <person name="Chang Y.-J."/>
            <person name="Jeffries C."/>
            <person name="Kyrpides N."/>
            <person name="Ivanova N."/>
            <person name="Mikhailova N."/>
            <person name="Blumer-Schuette S.E."/>
            <person name="Kelly R.M."/>
            <person name="Woyke T."/>
        </authorList>
    </citation>
    <scope>NUCLEOTIDE SEQUENCE</scope>
    <source>
        <strain>108</strain>
    </source>
</reference>
<feature type="binding site" evidence="5">
    <location>
        <position position="79"/>
    </location>
    <ligand>
        <name>[4Fe-4S] cluster</name>
        <dbReference type="ChEBI" id="CHEBI:49883"/>
        <note>4Fe-4S-S-AdoMet</note>
    </ligand>
</feature>
<dbReference type="EMBL" id="CP002219">
    <property type="protein sequence ID" value="ADQ06564.1"/>
    <property type="molecule type" value="Genomic_DNA"/>
</dbReference>
<evidence type="ECO:0000259" key="6">
    <source>
        <dbReference type="Pfam" id="PF04055"/>
    </source>
</evidence>
<dbReference type="KEGG" id="chd:Calhy_0828"/>
<organism evidence="7 8">
    <name type="scientific">Caldicellulosiruptor hydrothermalis (strain DSM 18901 / VKM B-2411 / 108)</name>
    <dbReference type="NCBI Taxonomy" id="632292"/>
    <lineage>
        <taxon>Bacteria</taxon>
        <taxon>Bacillati</taxon>
        <taxon>Bacillota</taxon>
        <taxon>Bacillota incertae sedis</taxon>
        <taxon>Caldicellulosiruptorales</taxon>
        <taxon>Caldicellulosiruptoraceae</taxon>
        <taxon>Caldicellulosiruptor</taxon>
    </lineage>
</organism>
<dbReference type="InterPro" id="IPR013785">
    <property type="entry name" value="Aldolase_TIM"/>
</dbReference>
<dbReference type="InterPro" id="IPR040085">
    <property type="entry name" value="MJ0674-like"/>
</dbReference>
<dbReference type="eggNOG" id="COG1313">
    <property type="taxonomic scope" value="Bacteria"/>
</dbReference>
<keyword evidence="4 5" id="KW-0411">Iron-sulfur</keyword>
<dbReference type="Proteomes" id="UP000006890">
    <property type="component" value="Chromosome"/>
</dbReference>
<dbReference type="InterPro" id="IPR007197">
    <property type="entry name" value="rSAM"/>
</dbReference>
<evidence type="ECO:0000256" key="3">
    <source>
        <dbReference type="ARBA" id="ARBA00023004"/>
    </source>
</evidence>
<protein>
    <submittedName>
        <fullName evidence="7">Radical SAM domain protein</fullName>
    </submittedName>
</protein>
<feature type="binding site" evidence="5">
    <location>
        <position position="72"/>
    </location>
    <ligand>
        <name>[4Fe-4S] cluster</name>
        <dbReference type="ChEBI" id="CHEBI:49883"/>
        <note>4Fe-4S-S-AdoMet</note>
    </ligand>
</feature>
<evidence type="ECO:0000256" key="1">
    <source>
        <dbReference type="ARBA" id="ARBA00022691"/>
    </source>
</evidence>
<keyword evidence="2 5" id="KW-0479">Metal-binding</keyword>
<keyword evidence="1 5" id="KW-0949">S-adenosyl-L-methionine</keyword>
<dbReference type="CDD" id="cd01335">
    <property type="entry name" value="Radical_SAM"/>
    <property type="match status" value="1"/>
</dbReference>
<dbReference type="STRING" id="632292.Calhy_0828"/>
<dbReference type="SFLD" id="SFLDG01099">
    <property type="entry name" value="Uncharacterised_Radical_SAM_Su"/>
    <property type="match status" value="1"/>
</dbReference>
<evidence type="ECO:0000256" key="4">
    <source>
        <dbReference type="ARBA" id="ARBA00023014"/>
    </source>
</evidence>
<dbReference type="GO" id="GO:0003824">
    <property type="term" value="F:catalytic activity"/>
    <property type="evidence" value="ECO:0007669"/>
    <property type="project" value="InterPro"/>
</dbReference>
<name>E4QE70_CALH1</name>
<dbReference type="GO" id="GO:0046872">
    <property type="term" value="F:metal ion binding"/>
    <property type="evidence" value="ECO:0007669"/>
    <property type="project" value="UniProtKB-KW"/>
</dbReference>
<evidence type="ECO:0000313" key="8">
    <source>
        <dbReference type="Proteomes" id="UP000006890"/>
    </source>
</evidence>
<dbReference type="PIRSF" id="PIRSF004869">
    <property type="entry name" value="PflX_prd"/>
    <property type="match status" value="1"/>
</dbReference>
<accession>E4QE70</accession>
<proteinExistence type="predicted"/>
<keyword evidence="3 5" id="KW-0408">Iron</keyword>
<dbReference type="GO" id="GO:0051536">
    <property type="term" value="F:iron-sulfur cluster binding"/>
    <property type="evidence" value="ECO:0007669"/>
    <property type="project" value="UniProtKB-KW"/>
</dbReference>